<evidence type="ECO:0000313" key="3">
    <source>
        <dbReference type="Proteomes" id="UP000281406"/>
    </source>
</evidence>
<feature type="region of interest" description="Disordered" evidence="1">
    <location>
        <begin position="84"/>
        <end position="115"/>
    </location>
</feature>
<sequence length="237" mass="25248">MIRDIVLGSPGIMAGTKLKLFELNQLTISQWHNARIKKQERVVLQQDIESFTAPLVAPEQLPPVLPKLPEAIQHGHSSFEFEMAQDASGQAAPRSRGQPPPAGSTPAPQCPSAIPASASVPAAAAHTSPAATTASATPIPVGAVPTPVPVAAPDEKRVPRTTAWRRKRLAEAAAAAAAQGLNPKKRQIAQQFLCQKCGQPKTKEFGHSQFRGVHFCAKASGKTVAQWMEEVKRGETK</sequence>
<accession>A0A3N0YR78</accession>
<protein>
    <submittedName>
        <fullName evidence="2">Uncharacterized protein</fullName>
    </submittedName>
</protein>
<dbReference type="EMBL" id="RJVU01028973">
    <property type="protein sequence ID" value="ROL48703.1"/>
    <property type="molecule type" value="Genomic_DNA"/>
</dbReference>
<organism evidence="2 3">
    <name type="scientific">Anabarilius grahami</name>
    <name type="common">Kanglang fish</name>
    <name type="synonym">Barilius grahami</name>
    <dbReference type="NCBI Taxonomy" id="495550"/>
    <lineage>
        <taxon>Eukaryota</taxon>
        <taxon>Metazoa</taxon>
        <taxon>Chordata</taxon>
        <taxon>Craniata</taxon>
        <taxon>Vertebrata</taxon>
        <taxon>Euteleostomi</taxon>
        <taxon>Actinopterygii</taxon>
        <taxon>Neopterygii</taxon>
        <taxon>Teleostei</taxon>
        <taxon>Ostariophysi</taxon>
        <taxon>Cypriniformes</taxon>
        <taxon>Xenocyprididae</taxon>
        <taxon>Xenocypridinae</taxon>
        <taxon>Xenocypridinae incertae sedis</taxon>
        <taxon>Anabarilius</taxon>
    </lineage>
</organism>
<comment type="caution">
    <text evidence="2">The sequence shown here is derived from an EMBL/GenBank/DDBJ whole genome shotgun (WGS) entry which is preliminary data.</text>
</comment>
<gene>
    <name evidence="2" type="ORF">DPX16_7639</name>
</gene>
<dbReference type="AlphaFoldDB" id="A0A3N0YR78"/>
<proteinExistence type="predicted"/>
<reference evidence="2 3" key="1">
    <citation type="submission" date="2018-10" db="EMBL/GenBank/DDBJ databases">
        <title>Genome assembly for a Yunnan-Guizhou Plateau 3E fish, Anabarilius grahami (Regan), and its evolutionary and genetic applications.</title>
        <authorList>
            <person name="Jiang W."/>
        </authorList>
    </citation>
    <scope>NUCLEOTIDE SEQUENCE [LARGE SCALE GENOMIC DNA]</scope>
    <source>
        <strain evidence="2">AG-KIZ</strain>
        <tissue evidence="2">Muscle</tissue>
    </source>
</reference>
<evidence type="ECO:0000256" key="1">
    <source>
        <dbReference type="SAM" id="MobiDB-lite"/>
    </source>
</evidence>
<feature type="compositionally biased region" description="Low complexity" evidence="1">
    <location>
        <begin position="129"/>
        <end position="152"/>
    </location>
</feature>
<name>A0A3N0YR78_ANAGA</name>
<dbReference type="Proteomes" id="UP000281406">
    <property type="component" value="Unassembled WGS sequence"/>
</dbReference>
<feature type="region of interest" description="Disordered" evidence="1">
    <location>
        <begin position="129"/>
        <end position="157"/>
    </location>
</feature>
<dbReference type="OrthoDB" id="8955728at2759"/>
<evidence type="ECO:0000313" key="2">
    <source>
        <dbReference type="EMBL" id="ROL48703.1"/>
    </source>
</evidence>
<keyword evidence="3" id="KW-1185">Reference proteome</keyword>